<accession>A0A919WHN2</accession>
<reference evidence="1" key="1">
    <citation type="submission" date="2021-03" db="EMBL/GenBank/DDBJ databases">
        <title>Antimicrobial resistance genes in bacteria isolated from Japanese honey, and their potential for conferring macrolide and lincosamide resistance in the American foulbrood pathogen Paenibacillus larvae.</title>
        <authorList>
            <person name="Okamoto M."/>
            <person name="Kumagai M."/>
            <person name="Kanamori H."/>
            <person name="Takamatsu D."/>
        </authorList>
    </citation>
    <scope>NUCLEOTIDE SEQUENCE</scope>
    <source>
        <strain evidence="1">J27TS8</strain>
    </source>
</reference>
<organism evidence="1 2">
    <name type="scientific">Robertmurraya siralis</name>
    <dbReference type="NCBI Taxonomy" id="77777"/>
    <lineage>
        <taxon>Bacteria</taxon>
        <taxon>Bacillati</taxon>
        <taxon>Bacillota</taxon>
        <taxon>Bacilli</taxon>
        <taxon>Bacillales</taxon>
        <taxon>Bacillaceae</taxon>
        <taxon>Robertmurraya</taxon>
    </lineage>
</organism>
<dbReference type="AlphaFoldDB" id="A0A919WHN2"/>
<dbReference type="Proteomes" id="UP000682111">
    <property type="component" value="Unassembled WGS sequence"/>
</dbReference>
<dbReference type="InterPro" id="IPR009706">
    <property type="entry name" value="DUF1287"/>
</dbReference>
<dbReference type="RefSeq" id="WP_095313220.1">
    <property type="nucleotide sequence ID" value="NZ_BORC01000002.1"/>
</dbReference>
<protein>
    <submittedName>
        <fullName evidence="1">DUF1287 domain-containing protein</fullName>
    </submittedName>
</protein>
<name>A0A919WHN2_9BACI</name>
<gene>
    <name evidence="1" type="ORF">J27TS8_19000</name>
</gene>
<comment type="caution">
    <text evidence="1">The sequence shown here is derived from an EMBL/GenBank/DDBJ whole genome shotgun (WGS) entry which is preliminary data.</text>
</comment>
<keyword evidence="2" id="KW-1185">Reference proteome</keyword>
<dbReference type="EMBL" id="BORC01000002">
    <property type="protein sequence ID" value="GIN61907.1"/>
    <property type="molecule type" value="Genomic_DNA"/>
</dbReference>
<dbReference type="OrthoDB" id="114026at2"/>
<dbReference type="Pfam" id="PF06940">
    <property type="entry name" value="DUF1287"/>
    <property type="match status" value="1"/>
</dbReference>
<evidence type="ECO:0000313" key="2">
    <source>
        <dbReference type="Proteomes" id="UP000682111"/>
    </source>
</evidence>
<evidence type="ECO:0000313" key="1">
    <source>
        <dbReference type="EMBL" id="GIN61907.1"/>
    </source>
</evidence>
<sequence length="228" mass="26121">MKKKTRIILLFIFLLSIIVFFRKGIILDYLGVHWENPFIQKVEIPAAYAKVDRNENQIPDPIDIVEAARKEVEQRTRYESNYYDGGYPPDDEGVCTDVIWRGLLGANINLKDVMDADIATNTDLYPRVGGAPDPNIDFRRVPNQYVFFERYAESLTTDLVPGDVENLKEWQPGDIVVFLDGYHHVGIVSDKRAADGTPYLIHNNPPFAAEVKLTSFKTPIAGHYRWKY</sequence>
<proteinExistence type="predicted"/>